<dbReference type="Proteomes" id="UP001157946">
    <property type="component" value="Unassembled WGS sequence"/>
</dbReference>
<dbReference type="PANTHER" id="PTHR32114:SF2">
    <property type="entry name" value="ABC TRANSPORTER ABCH.3"/>
    <property type="match status" value="1"/>
</dbReference>
<evidence type="ECO:0000256" key="4">
    <source>
        <dbReference type="SAM" id="Coils"/>
    </source>
</evidence>
<dbReference type="AlphaFoldDB" id="A0AA46AH34"/>
<dbReference type="Pfam" id="PF13476">
    <property type="entry name" value="AAA_23"/>
    <property type="match status" value="1"/>
</dbReference>
<reference evidence="6" key="1">
    <citation type="submission" date="2017-05" db="EMBL/GenBank/DDBJ databases">
        <authorList>
            <person name="Varghese N."/>
            <person name="Submissions S."/>
        </authorList>
    </citation>
    <scope>NUCLEOTIDE SEQUENCE</scope>
    <source>
        <strain evidence="6">DSM 45262</strain>
    </source>
</reference>
<gene>
    <name evidence="6" type="ORF">SAMN06265361_11034</name>
</gene>
<dbReference type="GO" id="GO:0016887">
    <property type="term" value="F:ATP hydrolysis activity"/>
    <property type="evidence" value="ECO:0007669"/>
    <property type="project" value="InterPro"/>
</dbReference>
<evidence type="ECO:0000313" key="7">
    <source>
        <dbReference type="Proteomes" id="UP001157946"/>
    </source>
</evidence>
<evidence type="ECO:0000259" key="5">
    <source>
        <dbReference type="Pfam" id="PF13476"/>
    </source>
</evidence>
<organism evidence="6 7">
    <name type="scientific">Laceyella tengchongensis</name>
    <dbReference type="NCBI Taxonomy" id="574699"/>
    <lineage>
        <taxon>Bacteria</taxon>
        <taxon>Bacillati</taxon>
        <taxon>Bacillota</taxon>
        <taxon>Bacilli</taxon>
        <taxon>Bacillales</taxon>
        <taxon>Thermoactinomycetaceae</taxon>
        <taxon>Laceyella</taxon>
    </lineage>
</organism>
<evidence type="ECO:0000256" key="2">
    <source>
        <dbReference type="ARBA" id="ARBA00011322"/>
    </source>
</evidence>
<dbReference type="SUPFAM" id="SSF52540">
    <property type="entry name" value="P-loop containing nucleoside triphosphate hydrolases"/>
    <property type="match status" value="1"/>
</dbReference>
<accession>A0AA46AH34</accession>
<feature type="coiled-coil region" evidence="4">
    <location>
        <begin position="165"/>
        <end position="229"/>
    </location>
</feature>
<dbReference type="PANTHER" id="PTHR32114">
    <property type="entry name" value="ABC TRANSPORTER ABCH.3"/>
    <property type="match status" value="1"/>
</dbReference>
<dbReference type="GO" id="GO:0006302">
    <property type="term" value="P:double-strand break repair"/>
    <property type="evidence" value="ECO:0007669"/>
    <property type="project" value="InterPro"/>
</dbReference>
<dbReference type="InterPro" id="IPR038729">
    <property type="entry name" value="Rad50/SbcC_AAA"/>
</dbReference>
<proteinExistence type="inferred from homology"/>
<dbReference type="RefSeq" id="WP_284724630.1">
    <property type="nucleotide sequence ID" value="NZ_FXTU01000010.1"/>
</dbReference>
<keyword evidence="4" id="KW-0175">Coiled coil</keyword>
<comment type="subunit">
    <text evidence="2">Heterodimer of SbcC and SbcD.</text>
</comment>
<dbReference type="InterPro" id="IPR027417">
    <property type="entry name" value="P-loop_NTPase"/>
</dbReference>
<dbReference type="EMBL" id="FXTU01000010">
    <property type="protein sequence ID" value="SMP33890.1"/>
    <property type="molecule type" value="Genomic_DNA"/>
</dbReference>
<dbReference type="SUPFAM" id="SSF75712">
    <property type="entry name" value="Rad50 coiled-coil Zn hook"/>
    <property type="match status" value="1"/>
</dbReference>
<comment type="similarity">
    <text evidence="1">Belongs to the SMC family. SbcC subfamily.</text>
</comment>
<protein>
    <recommendedName>
        <fullName evidence="3">Nuclease SbcCD subunit C</fullName>
    </recommendedName>
</protein>
<keyword evidence="7" id="KW-1185">Reference proteome</keyword>
<sequence length="482" mass="56134">MSTFKKLVIENFQSHQHTTIDFSDGLNVFVGASDSGKSAILRAIRWVLFNVPRGSDYIRSGAKECRVSLTFADGTEVVRVRSTSVNRYLLRKPGEEEQVFEGFGNMVPQEIVDAHGIEPIKLDQKELYVHFGTQLESPFLLFESNQNKAKTIGRISGAHLIDYALKKASADRQQINAQIKQLEQSRDEIKEKLQPYENIAELEEQVSLAEEAFSKATELKALCERLRKAQEQLGLLGMAKAGTEQFIASLRQLPEAERIVQQLETQKFRYRLLTRAYEQWGRLRLEKEKVSRIIEAAASLPRLETELDSLKQRHDRLVRYVESKRKWDEHHAERLRLENRLQALVHVRDADQAVGHLQKQAERLARLVQLQRRWKLIQQESDQWKRIIDRNERVPAVWQEMLPALSMKKVRLNRLVELYKQWSDVSRRVQIGKAFCRDKKEEIKRLTEELAAHMKRLGNCPMCKRPIEEHDMEHLINEYLGG</sequence>
<comment type="caution">
    <text evidence="6">The sequence shown here is derived from an EMBL/GenBank/DDBJ whole genome shotgun (WGS) entry which is preliminary data.</text>
</comment>
<evidence type="ECO:0000256" key="1">
    <source>
        <dbReference type="ARBA" id="ARBA00006930"/>
    </source>
</evidence>
<feature type="domain" description="Rad50/SbcC-type AAA" evidence="5">
    <location>
        <begin position="6"/>
        <end position="232"/>
    </location>
</feature>
<name>A0AA46AH34_9BACL</name>
<evidence type="ECO:0000256" key="3">
    <source>
        <dbReference type="ARBA" id="ARBA00013368"/>
    </source>
</evidence>
<evidence type="ECO:0000313" key="6">
    <source>
        <dbReference type="EMBL" id="SMP33890.1"/>
    </source>
</evidence>
<dbReference type="Gene3D" id="3.40.50.300">
    <property type="entry name" value="P-loop containing nucleotide triphosphate hydrolases"/>
    <property type="match status" value="1"/>
</dbReference>